<reference evidence="2" key="2">
    <citation type="journal article" date="2024" name="Plant">
        <title>Genomic evolution and insights into agronomic trait innovations of Sesamum species.</title>
        <authorList>
            <person name="Miao H."/>
            <person name="Wang L."/>
            <person name="Qu L."/>
            <person name="Liu H."/>
            <person name="Sun Y."/>
            <person name="Le M."/>
            <person name="Wang Q."/>
            <person name="Wei S."/>
            <person name="Zheng Y."/>
            <person name="Lin W."/>
            <person name="Duan Y."/>
            <person name="Cao H."/>
            <person name="Xiong S."/>
            <person name="Wang X."/>
            <person name="Wei L."/>
            <person name="Li C."/>
            <person name="Ma Q."/>
            <person name="Ju M."/>
            <person name="Zhao R."/>
            <person name="Li G."/>
            <person name="Mu C."/>
            <person name="Tian Q."/>
            <person name="Mei H."/>
            <person name="Zhang T."/>
            <person name="Gao T."/>
            <person name="Zhang H."/>
        </authorList>
    </citation>
    <scope>NUCLEOTIDE SEQUENCE</scope>
    <source>
        <strain evidence="2">G02</strain>
    </source>
</reference>
<organism evidence="2">
    <name type="scientific">Sesamum radiatum</name>
    <name type="common">Black benniseed</name>
    <dbReference type="NCBI Taxonomy" id="300843"/>
    <lineage>
        <taxon>Eukaryota</taxon>
        <taxon>Viridiplantae</taxon>
        <taxon>Streptophyta</taxon>
        <taxon>Embryophyta</taxon>
        <taxon>Tracheophyta</taxon>
        <taxon>Spermatophyta</taxon>
        <taxon>Magnoliopsida</taxon>
        <taxon>eudicotyledons</taxon>
        <taxon>Gunneridae</taxon>
        <taxon>Pentapetalae</taxon>
        <taxon>asterids</taxon>
        <taxon>lamiids</taxon>
        <taxon>Lamiales</taxon>
        <taxon>Pedaliaceae</taxon>
        <taxon>Sesamum</taxon>
    </lineage>
</organism>
<evidence type="ECO:0000259" key="1">
    <source>
        <dbReference type="Pfam" id="PF13963"/>
    </source>
</evidence>
<dbReference type="Pfam" id="PF13963">
    <property type="entry name" value="Transpos_assoc"/>
    <property type="match status" value="1"/>
</dbReference>
<gene>
    <name evidence="2" type="ORF">Sradi_0174900</name>
</gene>
<dbReference type="AlphaFoldDB" id="A0AAW2W3I1"/>
<reference evidence="2" key="1">
    <citation type="submission" date="2020-06" db="EMBL/GenBank/DDBJ databases">
        <authorList>
            <person name="Li T."/>
            <person name="Hu X."/>
            <person name="Zhang T."/>
            <person name="Song X."/>
            <person name="Zhang H."/>
            <person name="Dai N."/>
            <person name="Sheng W."/>
            <person name="Hou X."/>
            <person name="Wei L."/>
        </authorList>
    </citation>
    <scope>NUCLEOTIDE SEQUENCE</scope>
    <source>
        <strain evidence="2">G02</strain>
        <tissue evidence="2">Leaf</tissue>
    </source>
</reference>
<sequence length="195" mass="22261">MDKSWIGAVDRLSDEYAVRVAKFLEFSFLGKARGSRICCPFSKCQNQFSKTREDVMLHCLRDRFDHTYTSWTCHGEMYIPLHISEDHEFSTNAHGDDIASMLRDAMGIPNKDDHVENDQHLNGADAEIKRTGRTSFAIMEQEMMMKGTDPSTLDIWLESRSRGRGIEDDDTLDLHVSLFLGLCGLVRHVDSIRST</sequence>
<proteinExistence type="predicted"/>
<accession>A0AAW2W3I1</accession>
<dbReference type="EMBL" id="JACGWJ010000002">
    <property type="protein sequence ID" value="KAL0434670.1"/>
    <property type="molecule type" value="Genomic_DNA"/>
</dbReference>
<protein>
    <recommendedName>
        <fullName evidence="1">Transposase-associated domain-containing protein</fullName>
    </recommendedName>
</protein>
<evidence type="ECO:0000313" key="2">
    <source>
        <dbReference type="EMBL" id="KAL0434670.1"/>
    </source>
</evidence>
<feature type="domain" description="Transposase-associated" evidence="1">
    <location>
        <begin position="3"/>
        <end position="76"/>
    </location>
</feature>
<comment type="caution">
    <text evidence="2">The sequence shown here is derived from an EMBL/GenBank/DDBJ whole genome shotgun (WGS) entry which is preliminary data.</text>
</comment>
<name>A0AAW2W3I1_SESRA</name>
<dbReference type="InterPro" id="IPR029480">
    <property type="entry name" value="Transpos_assoc"/>
</dbReference>